<keyword evidence="1" id="KW-0812">Transmembrane</keyword>
<protein>
    <submittedName>
        <fullName evidence="4">Membrane protein</fullName>
    </submittedName>
</protein>
<evidence type="ECO:0000313" key="5">
    <source>
        <dbReference type="Proteomes" id="UP001184828"/>
    </source>
</evidence>
<keyword evidence="1" id="KW-0472">Membrane</keyword>
<name>A0AAE3Y001_VARPD</name>
<feature type="domain" description="Putative Flp pilus-assembly TadG-like N-terminal" evidence="3">
    <location>
        <begin position="14"/>
        <end position="59"/>
    </location>
</feature>
<dbReference type="Pfam" id="PF09977">
    <property type="entry name" value="Tad_C"/>
    <property type="match status" value="1"/>
</dbReference>
<comment type="caution">
    <text evidence="4">The sequence shown here is derived from an EMBL/GenBank/DDBJ whole genome shotgun (WGS) entry which is preliminary data.</text>
</comment>
<dbReference type="AlphaFoldDB" id="A0AAE3Y001"/>
<sequence>MHPTNQRIPRGQRGSVVVNAVIALSLLVIVLAGTELGYLFFLKRELQKTVDLAALAGTQALKPFGCPVAQQAAKGNAAKNFPAGIDPLTDAEVECGNWDPVLNAPPLHFNTATSGEKLNAVRISITRNPTLLPFSLTGTTERSIAVTALAYQSTPQAQLSIRSTLVVFDPAKSPLLDAAFGKLLGGNVVLTAAGWEGLITTQVNLLSFLDAIALQVGIGAGQYEQVLNSKITAGKLLQALATVLQKNGALAGVALTGFNDMVNLTTQASNVQLSVAEILGIATGTPSSALDLNLQAFQLTQAFVQLANSQHAATISAPSNLLGLANVVTTIKVIEPPQTSAIGNPELAVLDPMGPNGIRVRTAQIRALISVDFTTALTSLTNLVNEVFNLTQPVTTLLNSLLHLDLVGVLSNIVCLGCEQQVTDLRLVPSPFRIDINLDVAAGKAHVDNYSCPANGSKTLSVIADTSAVTLRVGQIGNSPAEAAAQAFASKDPPNVAPIPLVDIGAMTVKKTCIVICGYSWKKGNTWVPDSQKSTADREAFAGGGIGLMTNTPVLGSNETLEFAAPVDANLPDISATQIPTPYQQVVTSNLIGGLSQTLAQVDIHMYKPSVDSALGDLLVGVGNTIDTVVALLRGAISGALSPLLDPLVNTLVTTLGIDLAKTEVGARLSCQGGAQLVY</sequence>
<feature type="transmembrane region" description="Helical" evidence="1">
    <location>
        <begin position="16"/>
        <end position="41"/>
    </location>
</feature>
<dbReference type="InterPro" id="IPR028087">
    <property type="entry name" value="Tad_N"/>
</dbReference>
<gene>
    <name evidence="4" type="ORF">J2738_003158</name>
</gene>
<dbReference type="InterPro" id="IPR018705">
    <property type="entry name" value="DUF2134_membrane"/>
</dbReference>
<dbReference type="Proteomes" id="UP001184828">
    <property type="component" value="Unassembled WGS sequence"/>
</dbReference>
<dbReference type="RefSeq" id="WP_309928088.1">
    <property type="nucleotide sequence ID" value="NZ_JAVDQZ010000004.1"/>
</dbReference>
<proteinExistence type="predicted"/>
<accession>A0AAE3Y001</accession>
<dbReference type="Pfam" id="PF13400">
    <property type="entry name" value="Tad"/>
    <property type="match status" value="1"/>
</dbReference>
<evidence type="ECO:0000259" key="2">
    <source>
        <dbReference type="Pfam" id="PF09977"/>
    </source>
</evidence>
<reference evidence="4" key="1">
    <citation type="submission" date="2023-07" db="EMBL/GenBank/DDBJ databases">
        <title>Sorghum-associated microbial communities from plants grown in Nebraska, USA.</title>
        <authorList>
            <person name="Schachtman D."/>
        </authorList>
    </citation>
    <scope>NUCLEOTIDE SEQUENCE</scope>
    <source>
        <strain evidence="4">DS2114</strain>
    </source>
</reference>
<evidence type="ECO:0000313" key="4">
    <source>
        <dbReference type="EMBL" id="MDR6427020.1"/>
    </source>
</evidence>
<dbReference type="EMBL" id="JAVDQZ010000004">
    <property type="protein sequence ID" value="MDR6427020.1"/>
    <property type="molecule type" value="Genomic_DNA"/>
</dbReference>
<feature type="domain" description="DUF2134" evidence="2">
    <location>
        <begin position="69"/>
        <end position="150"/>
    </location>
</feature>
<evidence type="ECO:0000259" key="3">
    <source>
        <dbReference type="Pfam" id="PF13400"/>
    </source>
</evidence>
<evidence type="ECO:0000256" key="1">
    <source>
        <dbReference type="SAM" id="Phobius"/>
    </source>
</evidence>
<organism evidence="4 5">
    <name type="scientific">Variovorax paradoxus</name>
    <dbReference type="NCBI Taxonomy" id="34073"/>
    <lineage>
        <taxon>Bacteria</taxon>
        <taxon>Pseudomonadati</taxon>
        <taxon>Pseudomonadota</taxon>
        <taxon>Betaproteobacteria</taxon>
        <taxon>Burkholderiales</taxon>
        <taxon>Comamonadaceae</taxon>
        <taxon>Variovorax</taxon>
    </lineage>
</organism>
<keyword evidence="1" id="KW-1133">Transmembrane helix</keyword>